<reference evidence="2" key="1">
    <citation type="journal article" date="2020" name="bioRxiv">
        <title>Comparative genomics of Chlamydomonas.</title>
        <authorList>
            <person name="Craig R.J."/>
            <person name="Hasan A.R."/>
            <person name="Ness R.W."/>
            <person name="Keightley P.D."/>
        </authorList>
    </citation>
    <scope>NUCLEOTIDE SEQUENCE</scope>
    <source>
        <strain evidence="2">SAG 7.73</strain>
    </source>
</reference>
<proteinExistence type="predicted"/>
<organism evidence="2 3">
    <name type="scientific">Chlamydomonas incerta</name>
    <dbReference type="NCBI Taxonomy" id="51695"/>
    <lineage>
        <taxon>Eukaryota</taxon>
        <taxon>Viridiplantae</taxon>
        <taxon>Chlorophyta</taxon>
        <taxon>core chlorophytes</taxon>
        <taxon>Chlorophyceae</taxon>
        <taxon>CS clade</taxon>
        <taxon>Chlamydomonadales</taxon>
        <taxon>Chlamydomonadaceae</taxon>
        <taxon>Chlamydomonas</taxon>
    </lineage>
</organism>
<feature type="compositionally biased region" description="Low complexity" evidence="1">
    <location>
        <begin position="13"/>
        <end position="27"/>
    </location>
</feature>
<feature type="region of interest" description="Disordered" evidence="1">
    <location>
        <begin position="1"/>
        <end position="81"/>
    </location>
</feature>
<dbReference type="EMBL" id="JAEHOC010000021">
    <property type="protein sequence ID" value="KAG2432494.1"/>
    <property type="molecule type" value="Genomic_DNA"/>
</dbReference>
<evidence type="ECO:0000256" key="1">
    <source>
        <dbReference type="SAM" id="MobiDB-lite"/>
    </source>
</evidence>
<sequence>MRILGDYAHTGLAAGRGISSSTTTSRSGGAGGNCSGSRADGNSSDRASAGDNSSGSDGAGDNSSGSDGAGGATGASASTSAAEPAHTLRLAAAGRHWTGLKALEEAYGEERLAAIRESLRTARKYEQPVVLHDASDGTAVGRFQGALVRNGKAAKAAGRAPLPMLYIPVKRLSQLLEQPPQWGALLRLRGFDDDGALRAELVHRGGPGSQQSRDRGMNLQMNSAGDWLGIAAFEQAYGVERLNAIRQSLLREGPYALSVALHDASSGRTMAPIRAAMVINTRQLAGRLPSPSLRIQNMPGRMGLQAGSQLRLIGLAADGRTLVVEVASLGDEGSSAGAGSSGGGGSASADSSSGGGEPHATPTAHSLDVLQLTHNGMWRGVYALTQALGDEKLRELERNICDGGGHPYPVRIVVLDGATAGEAGRYSGELRVFHRKKRDPYRAPYLSCPRIKESLKLQTGAQLLPLRLDEATGTLEVRLLRREGQLGDSSSSSSSMPLAPRGARSPKTADT</sequence>
<dbReference type="Proteomes" id="UP000650467">
    <property type="component" value="Unassembled WGS sequence"/>
</dbReference>
<accession>A0A835W0H7</accession>
<gene>
    <name evidence="2" type="ORF">HXX76_008839</name>
</gene>
<feature type="region of interest" description="Disordered" evidence="1">
    <location>
        <begin position="482"/>
        <end position="511"/>
    </location>
</feature>
<keyword evidence="3" id="KW-1185">Reference proteome</keyword>
<name>A0A835W0H7_CHLIN</name>
<feature type="compositionally biased region" description="Low complexity" evidence="1">
    <location>
        <begin position="44"/>
        <end position="66"/>
    </location>
</feature>
<evidence type="ECO:0000313" key="2">
    <source>
        <dbReference type="EMBL" id="KAG2432494.1"/>
    </source>
</evidence>
<dbReference type="AlphaFoldDB" id="A0A835W0H7"/>
<protein>
    <submittedName>
        <fullName evidence="2">Uncharacterized protein</fullName>
    </submittedName>
</protein>
<feature type="region of interest" description="Disordered" evidence="1">
    <location>
        <begin position="333"/>
        <end position="363"/>
    </location>
</feature>
<evidence type="ECO:0000313" key="3">
    <source>
        <dbReference type="Proteomes" id="UP000650467"/>
    </source>
</evidence>
<comment type="caution">
    <text evidence="2">The sequence shown here is derived from an EMBL/GenBank/DDBJ whole genome shotgun (WGS) entry which is preliminary data.</text>
</comment>